<dbReference type="SUPFAM" id="SSF51713">
    <property type="entry name" value="tRNA-guanine transglycosylase"/>
    <property type="match status" value="1"/>
</dbReference>
<evidence type="ECO:0000313" key="2">
    <source>
        <dbReference type="EMBL" id="MBU9700143.1"/>
    </source>
</evidence>
<protein>
    <submittedName>
        <fullName evidence="2">Toll/interleukin-1 receptor domain-containing protein</fullName>
    </submittedName>
</protein>
<name>A0ABS6J9A4_9RHOB</name>
<proteinExistence type="predicted"/>
<reference evidence="2 3" key="1">
    <citation type="submission" date="2021-06" db="EMBL/GenBank/DDBJ databases">
        <title>Rhodobacteraceae bacterium strain HSP-20.</title>
        <authorList>
            <person name="Chen W.-M."/>
        </authorList>
    </citation>
    <scope>NUCLEOTIDE SEQUENCE [LARGE SCALE GENOMIC DNA]</scope>
    <source>
        <strain evidence="2 3">HSP-20</strain>
    </source>
</reference>
<dbReference type="Pfam" id="PF13676">
    <property type="entry name" value="TIR_2"/>
    <property type="match status" value="1"/>
</dbReference>
<dbReference type="Gene3D" id="3.20.20.105">
    <property type="entry name" value="Queuine tRNA-ribosyltransferase-like"/>
    <property type="match status" value="1"/>
</dbReference>
<dbReference type="InterPro" id="IPR035897">
    <property type="entry name" value="Toll_tir_struct_dom_sf"/>
</dbReference>
<comment type="caution">
    <text evidence="2">The sequence shown here is derived from an EMBL/GenBank/DDBJ whole genome shotgun (WGS) entry which is preliminary data.</text>
</comment>
<dbReference type="InterPro" id="IPR036511">
    <property type="entry name" value="TGT-like_sf"/>
</dbReference>
<dbReference type="SUPFAM" id="SSF52200">
    <property type="entry name" value="Toll/Interleukin receptor TIR domain"/>
    <property type="match status" value="1"/>
</dbReference>
<accession>A0ABS6J9A4</accession>
<sequence>MADIYVIYGRENEDRASQIVDLLARRWTVWWDKLVKERFVDEIQEELPVAKCVLVLWSATSRTKDTVTDEVRLAQDHKVPIVSASLDGSPPAYGFGGYATTDLSAWDGQEDDPALSRLFDRLTARNPPTQRAKRPAAIANGLLPLPTVFLSVSSFETQLIPHEAVKALSVARAPAVLVSAWDLVKRRDPNSLIDELIKYKENGGFLLLDSGNYEASRLSAKRWTTSDFHEAMRTVSFDWAFCFDKTNPRNEATRSAEELATKIIAVVNRDQTFTDSPVLPIIHAPRLKSGGYKAEIIPTVARLVAEAIHPPMIGIPERELGDGLSQRVATMQAVRHELDRLPVYQPIHLLGTGNPWTVGIMAAAGADSFDGLEWCRTVVDHETDRLNHFQHFDLFTDQTRFADLAIASQALDDAGVGFAGKVAFHNIDYFMRFNVRLQEMAREDRLESFVTSRLGKAATEMLLRLNPEVFKT</sequence>
<organism evidence="2 3">
    <name type="scientific">Paragemmobacter amnigenus</name>
    <dbReference type="NCBI Taxonomy" id="2852097"/>
    <lineage>
        <taxon>Bacteria</taxon>
        <taxon>Pseudomonadati</taxon>
        <taxon>Pseudomonadota</taxon>
        <taxon>Alphaproteobacteria</taxon>
        <taxon>Rhodobacterales</taxon>
        <taxon>Paracoccaceae</taxon>
        <taxon>Paragemmobacter</taxon>
    </lineage>
</organism>
<dbReference type="EMBL" id="JAAATX020000020">
    <property type="protein sequence ID" value="MBU9700143.1"/>
    <property type="molecule type" value="Genomic_DNA"/>
</dbReference>
<evidence type="ECO:0000259" key="1">
    <source>
        <dbReference type="Pfam" id="PF13676"/>
    </source>
</evidence>
<gene>
    <name evidence="2" type="ORF">GU927_020080</name>
</gene>
<evidence type="ECO:0000313" key="3">
    <source>
        <dbReference type="Proteomes" id="UP000731907"/>
    </source>
</evidence>
<keyword evidence="2" id="KW-0675">Receptor</keyword>
<dbReference type="RefSeq" id="WP_161764196.1">
    <property type="nucleotide sequence ID" value="NZ_JAAATX020000020.1"/>
</dbReference>
<keyword evidence="3" id="KW-1185">Reference proteome</keyword>
<feature type="domain" description="TIR" evidence="1">
    <location>
        <begin position="4"/>
        <end position="118"/>
    </location>
</feature>
<dbReference type="InterPro" id="IPR000157">
    <property type="entry name" value="TIR_dom"/>
</dbReference>
<dbReference type="Proteomes" id="UP000731907">
    <property type="component" value="Unassembled WGS sequence"/>
</dbReference>